<dbReference type="GO" id="GO:0043138">
    <property type="term" value="F:3'-5' DNA helicase activity"/>
    <property type="evidence" value="ECO:0007669"/>
    <property type="project" value="UniProtKB-EC"/>
</dbReference>
<evidence type="ECO:0000259" key="18">
    <source>
        <dbReference type="PROSITE" id="PS51217"/>
    </source>
</evidence>
<comment type="catalytic activity">
    <reaction evidence="14">
        <text>ATP + H2O = ADP + phosphate + H(+)</text>
        <dbReference type="Rhea" id="RHEA:13065"/>
        <dbReference type="ChEBI" id="CHEBI:15377"/>
        <dbReference type="ChEBI" id="CHEBI:15378"/>
        <dbReference type="ChEBI" id="CHEBI:30616"/>
        <dbReference type="ChEBI" id="CHEBI:43474"/>
        <dbReference type="ChEBI" id="CHEBI:456216"/>
        <dbReference type="EC" id="5.6.2.4"/>
    </reaction>
</comment>
<keyword evidence="10" id="KW-0413">Isomerase</keyword>
<dbReference type="EC" id="5.6.2.4" evidence="12"/>
<evidence type="ECO:0000256" key="4">
    <source>
        <dbReference type="ARBA" id="ARBA00022801"/>
    </source>
</evidence>
<dbReference type="InterPro" id="IPR038726">
    <property type="entry name" value="PDDEXK_AddAB-type"/>
</dbReference>
<dbReference type="InterPro" id="IPR000212">
    <property type="entry name" value="DNA_helicase_UvrD/REP"/>
</dbReference>
<evidence type="ECO:0000256" key="12">
    <source>
        <dbReference type="ARBA" id="ARBA00034808"/>
    </source>
</evidence>
<keyword evidence="5 15" id="KW-0347">Helicase</keyword>
<evidence type="ECO:0000256" key="16">
    <source>
        <dbReference type="SAM" id="MobiDB-lite"/>
    </source>
</evidence>
<keyword evidence="7 15" id="KW-0067">ATP-binding</keyword>
<dbReference type="GO" id="GO:0003677">
    <property type="term" value="F:DNA binding"/>
    <property type="evidence" value="ECO:0007669"/>
    <property type="project" value="UniProtKB-KW"/>
</dbReference>
<dbReference type="InterPro" id="IPR011335">
    <property type="entry name" value="Restrct_endonuc-II-like"/>
</dbReference>
<sequence>MSSIQSLDSEQLAAYKADHNVVVSAGAGSGKTTVLSRRYVRLVSEKRLPVEAILTLTFTRKAAAEMFSRIHQELSQLDDPWVQEQLQRFDSARIATLDSFCSSIVRGSCQTYGIPPNFTIDEAKLKQVAKETATAFLMEHQHEAALRELVAIFSFDRVVSELLADFCLYELPVIHVPSYEALARNQVDELLHRINNILQRLSDIFAEGARIDTKGQSKGIIAIVELFQNHRNLAATYAETDHEGLLTLCNTIAKIRKPGTVAPGSDSEQVKDLFSEAKDLCPLLQSLLFFYKKRDHIQRLGFLLDDLARRFNQKKRSEAILSFSDLIDLAVDILKSSLPLRNYYKQQIRAIMIDEFQDNNEKQKELLYLLGERENEASPGIPPPDKLAPDKLFFVGDEKQSIYRFRGADVSVFKRLSQELNQTASPDLPRQLSIKTNYRSEPELIKFFNQLFPGIFGNPEEDYEASYTEAKPDPNRPPSGTIPVEIYINTAEEDEENLTAQGTESQDTGQEPEAFCSPSETEALTVARRIIEGLERSEFRPGDVALLFRTTTHQSVYERVFRTIGIPFVSADPRGLYLDAPSNDLYAMLQLVIVPQDTNAYAAVLRSPFVNISDQAFLNLMLRIKDDPWFEPFSDLPDSFWVVCDPQDRTRYTLGAELYGTLKAMADTRGIADLLAWLWYETGYRTSILNDPEMATTVGHFELLYDLAIDADQRHLTLAAFLEELAPRIGNPEKIEGDETDKGTDAVTFMTIHKSKGLQFPVVIIPQSGAEGQALRNEKPYYYDESYGPVISWKSYNRNSSDKIINPFFEKLRESEYKQTHAELKRLFYVALTRAEQKIIIAGNRKVSQKALKNFRDEYGQDLSSLEAALYIKPKDDGAKISFFDLLALGIDQVSKDLFSLQPIEPILLTDRGKALTELRRRLDSIQMVQSGISGSNNEDWQQSFYNPPGISPIVPVNISSRITSPTAMERYWQQMQQSGATGNEKDGISPSSTLLPKTSRQEAPQPLPALAVDQIFSASNLELETIFGTLCHNVIQNSLEDLGDMPSPQILAELEKLNLQDEQKVLLINTAKSLAKSFIQSELGQTAVKAKPLLKTEYAFLLPLYQNEPKPILIQGSIDLIFETPSNCFVIDFKTDKVLQSEAHRIQLECYQRAAQAFSDKPVKTLLVYLRNMQVIEVSSRLNDAELYTIAQEAISVC</sequence>
<evidence type="ECO:0000256" key="1">
    <source>
        <dbReference type="ARBA" id="ARBA00022722"/>
    </source>
</evidence>
<evidence type="ECO:0000256" key="11">
    <source>
        <dbReference type="ARBA" id="ARBA00034617"/>
    </source>
</evidence>
<dbReference type="PANTHER" id="PTHR11070">
    <property type="entry name" value="UVRD / RECB / PCRA DNA HELICASE FAMILY MEMBER"/>
    <property type="match status" value="1"/>
</dbReference>
<dbReference type="InterPro" id="IPR011604">
    <property type="entry name" value="PDDEXK-like_dom_sf"/>
</dbReference>
<proteinExistence type="predicted"/>
<dbReference type="GO" id="GO:0004527">
    <property type="term" value="F:exonuclease activity"/>
    <property type="evidence" value="ECO:0007669"/>
    <property type="project" value="UniProtKB-KW"/>
</dbReference>
<evidence type="ECO:0000259" key="17">
    <source>
        <dbReference type="PROSITE" id="PS51198"/>
    </source>
</evidence>
<evidence type="ECO:0000256" key="2">
    <source>
        <dbReference type="ARBA" id="ARBA00022741"/>
    </source>
</evidence>
<evidence type="ECO:0000256" key="14">
    <source>
        <dbReference type="ARBA" id="ARBA00048988"/>
    </source>
</evidence>
<dbReference type="Gene3D" id="3.90.320.10">
    <property type="match status" value="1"/>
</dbReference>
<evidence type="ECO:0000256" key="9">
    <source>
        <dbReference type="ARBA" id="ARBA00023204"/>
    </source>
</evidence>
<reference evidence="19" key="1">
    <citation type="journal article" date="2020" name="mSystems">
        <title>Genome- and Community-Level Interaction Insights into Carbon Utilization and Element Cycling Functions of Hydrothermarchaeota in Hydrothermal Sediment.</title>
        <authorList>
            <person name="Zhou Z."/>
            <person name="Liu Y."/>
            <person name="Xu W."/>
            <person name="Pan J."/>
            <person name="Luo Z.H."/>
            <person name="Li M."/>
        </authorList>
    </citation>
    <scope>NUCLEOTIDE SEQUENCE [LARGE SCALE GENOMIC DNA]</scope>
    <source>
        <strain evidence="19">SpSt-503</strain>
    </source>
</reference>
<feature type="compositionally biased region" description="Polar residues" evidence="16">
    <location>
        <begin position="990"/>
        <end position="1003"/>
    </location>
</feature>
<evidence type="ECO:0000256" key="10">
    <source>
        <dbReference type="ARBA" id="ARBA00023235"/>
    </source>
</evidence>
<keyword evidence="9" id="KW-0234">DNA repair</keyword>
<dbReference type="AlphaFoldDB" id="A0A7C3IJE2"/>
<dbReference type="InterPro" id="IPR014016">
    <property type="entry name" value="UvrD-like_ATP-bd"/>
</dbReference>
<feature type="binding site" evidence="15">
    <location>
        <begin position="25"/>
        <end position="32"/>
    </location>
    <ligand>
        <name>ATP</name>
        <dbReference type="ChEBI" id="CHEBI:30616"/>
    </ligand>
</feature>
<dbReference type="GO" id="GO:0000725">
    <property type="term" value="P:recombinational repair"/>
    <property type="evidence" value="ECO:0007669"/>
    <property type="project" value="TreeGrafter"/>
</dbReference>
<dbReference type="Gene3D" id="3.40.50.300">
    <property type="entry name" value="P-loop containing nucleotide triphosphate hydrolases"/>
    <property type="match status" value="4"/>
</dbReference>
<evidence type="ECO:0000256" key="3">
    <source>
        <dbReference type="ARBA" id="ARBA00022763"/>
    </source>
</evidence>
<dbReference type="InterPro" id="IPR014017">
    <property type="entry name" value="DNA_helicase_UvrD-like_C"/>
</dbReference>
<evidence type="ECO:0000256" key="15">
    <source>
        <dbReference type="PROSITE-ProRule" id="PRU00560"/>
    </source>
</evidence>
<keyword evidence="4 15" id="KW-0378">Hydrolase</keyword>
<dbReference type="PROSITE" id="PS51198">
    <property type="entry name" value="UVRD_HELICASE_ATP_BIND"/>
    <property type="match status" value="1"/>
</dbReference>
<dbReference type="Pfam" id="PF00580">
    <property type="entry name" value="UvrD-helicase"/>
    <property type="match status" value="1"/>
</dbReference>
<feature type="region of interest" description="Disordered" evidence="16">
    <location>
        <begin position="976"/>
        <end position="1003"/>
    </location>
</feature>
<evidence type="ECO:0000256" key="7">
    <source>
        <dbReference type="ARBA" id="ARBA00022840"/>
    </source>
</evidence>
<dbReference type="InterPro" id="IPR027417">
    <property type="entry name" value="P-loop_NTPase"/>
</dbReference>
<keyword evidence="2 15" id="KW-0547">Nucleotide-binding</keyword>
<dbReference type="EMBL" id="DSVL01000407">
    <property type="protein sequence ID" value="HFH30441.1"/>
    <property type="molecule type" value="Genomic_DNA"/>
</dbReference>
<evidence type="ECO:0000256" key="5">
    <source>
        <dbReference type="ARBA" id="ARBA00022806"/>
    </source>
</evidence>
<keyword evidence="3" id="KW-0227">DNA damage</keyword>
<name>A0A7C3IJE2_9SPIR</name>
<feature type="compositionally biased region" description="Polar residues" evidence="16">
    <location>
        <begin position="498"/>
        <end position="509"/>
    </location>
</feature>
<keyword evidence="8" id="KW-0238">DNA-binding</keyword>
<evidence type="ECO:0000313" key="19">
    <source>
        <dbReference type="EMBL" id="HFH30441.1"/>
    </source>
</evidence>
<dbReference type="SUPFAM" id="SSF52540">
    <property type="entry name" value="P-loop containing nucleoside triphosphate hydrolases"/>
    <property type="match status" value="1"/>
</dbReference>
<dbReference type="Gene3D" id="1.10.486.10">
    <property type="entry name" value="PCRA, domain 4"/>
    <property type="match status" value="1"/>
</dbReference>
<evidence type="ECO:0000256" key="6">
    <source>
        <dbReference type="ARBA" id="ARBA00022839"/>
    </source>
</evidence>
<dbReference type="PANTHER" id="PTHR11070:SF2">
    <property type="entry name" value="ATP-DEPENDENT DNA HELICASE SRS2"/>
    <property type="match status" value="1"/>
</dbReference>
<organism evidence="19">
    <name type="scientific">Gracilinema caldarium</name>
    <dbReference type="NCBI Taxonomy" id="215591"/>
    <lineage>
        <taxon>Bacteria</taxon>
        <taxon>Pseudomonadati</taxon>
        <taxon>Spirochaetota</taxon>
        <taxon>Spirochaetia</taxon>
        <taxon>Spirochaetales</taxon>
        <taxon>Breznakiellaceae</taxon>
        <taxon>Gracilinema</taxon>
    </lineage>
</organism>
<feature type="region of interest" description="Disordered" evidence="16">
    <location>
        <begin position="496"/>
        <end position="518"/>
    </location>
</feature>
<comment type="caution">
    <text evidence="19">The sequence shown here is derived from an EMBL/GenBank/DDBJ whole genome shotgun (WGS) entry which is preliminary data.</text>
</comment>
<accession>A0A7C3IJE2</accession>
<dbReference type="PROSITE" id="PS51217">
    <property type="entry name" value="UVRD_HELICASE_CTER"/>
    <property type="match status" value="1"/>
</dbReference>
<protein>
    <recommendedName>
        <fullName evidence="12">DNA 3'-5' helicase</fullName>
        <ecNumber evidence="12">5.6.2.4</ecNumber>
    </recommendedName>
    <alternativeName>
        <fullName evidence="13">DNA 3'-5' helicase II</fullName>
    </alternativeName>
</protein>
<evidence type="ECO:0000256" key="13">
    <source>
        <dbReference type="ARBA" id="ARBA00034923"/>
    </source>
</evidence>
<feature type="domain" description="UvrD-like helicase ATP-binding" evidence="17">
    <location>
        <begin position="4"/>
        <end position="441"/>
    </location>
</feature>
<gene>
    <name evidence="19" type="ORF">ENS59_13190</name>
</gene>
<comment type="catalytic activity">
    <reaction evidence="11">
        <text>Couples ATP hydrolysis with the unwinding of duplex DNA by translocating in the 3'-5' direction.</text>
        <dbReference type="EC" id="5.6.2.4"/>
    </reaction>
</comment>
<keyword evidence="6" id="KW-0269">Exonuclease</keyword>
<dbReference type="SUPFAM" id="SSF52980">
    <property type="entry name" value="Restriction endonuclease-like"/>
    <property type="match status" value="1"/>
</dbReference>
<dbReference type="GO" id="GO:0005524">
    <property type="term" value="F:ATP binding"/>
    <property type="evidence" value="ECO:0007669"/>
    <property type="project" value="UniProtKB-UniRule"/>
</dbReference>
<feature type="domain" description="UvrD-like helicase C-terminal" evidence="18">
    <location>
        <begin position="477"/>
        <end position="757"/>
    </location>
</feature>
<dbReference type="Pfam" id="PF13361">
    <property type="entry name" value="UvrD_C"/>
    <property type="match status" value="2"/>
</dbReference>
<dbReference type="Pfam" id="PF12705">
    <property type="entry name" value="PDDEXK_1"/>
    <property type="match status" value="1"/>
</dbReference>
<evidence type="ECO:0000256" key="8">
    <source>
        <dbReference type="ARBA" id="ARBA00023125"/>
    </source>
</evidence>
<keyword evidence="1" id="KW-0540">Nuclease</keyword>